<evidence type="ECO:0000313" key="3">
    <source>
        <dbReference type="Proteomes" id="UP000030700"/>
    </source>
</evidence>
<organism evidence="2">
    <name type="scientific">Candidatus Moduliflexus flocculans</name>
    <dbReference type="NCBI Taxonomy" id="1499966"/>
    <lineage>
        <taxon>Bacteria</taxon>
        <taxon>Candidatus Moduliflexota</taxon>
        <taxon>Candidatus Moduliflexia</taxon>
        <taxon>Candidatus Moduliflexales</taxon>
        <taxon>Candidatus Moduliflexaceae</taxon>
    </lineage>
</organism>
<evidence type="ECO:0000313" key="2">
    <source>
        <dbReference type="EMBL" id="GAK51290.1"/>
    </source>
</evidence>
<keyword evidence="1" id="KW-0732">Signal</keyword>
<gene>
    <name evidence="2" type="ORF">U14_02533</name>
</gene>
<feature type="signal peptide" evidence="1">
    <location>
        <begin position="1"/>
        <end position="23"/>
    </location>
</feature>
<dbReference type="Pfam" id="PF01547">
    <property type="entry name" value="SBP_bac_1"/>
    <property type="match status" value="1"/>
</dbReference>
<dbReference type="PANTHER" id="PTHR43649:SF12">
    <property type="entry name" value="DIACETYLCHITOBIOSE BINDING PROTEIN DASA"/>
    <property type="match status" value="1"/>
</dbReference>
<sequence>MKKALMVMLSVLMVVSMFQPVQAEKVTLKMFHYLEVTDPVAMKNWDEVLTAFKTANPDIELELEYLTNEPYHNKLQTLSVANELPDVMFLWPDKRTGYVTASGKIKDLREFLKGHESEFVDGALVPQGPNGEIYELPEQMTDTHVMFVNEKLLKDLGLTFPNTLDELIAQGEKIRAAGLIPIAMTNKDGWQMQSCLLSALTERAGGMEWYKKALKGDGASFADAEFVNALRVIETLSKNQMFMPGINQADYGSDMTEFVNEKAVYWIDGGWRVNNLVTELKPEQKEYISLRTFPAIPDQKGQAGSTATVAGTGHGMNVALDGAKAEAAWKWIWFYSGPEGSKIRRKNGALPAYKLPMQEDLDPMIKKLAEFVATTPAGYVLDSVLDAEGMGVLQPAIQEMILGAKTPEQVAQEYEAWVAANDSNRKK</sequence>
<dbReference type="Proteomes" id="UP000030700">
    <property type="component" value="Unassembled WGS sequence"/>
</dbReference>
<dbReference type="HOGENOM" id="CLU_031285_12_0_0"/>
<feature type="chain" id="PRO_5001755142" evidence="1">
    <location>
        <begin position="24"/>
        <end position="427"/>
    </location>
</feature>
<reference evidence="2" key="1">
    <citation type="journal article" date="2015" name="PeerJ">
        <title>First genomic representation of candidate bacterial phylum KSB3 points to enhanced environmental sensing as a trigger of wastewater bulking.</title>
        <authorList>
            <person name="Sekiguchi Y."/>
            <person name="Ohashi A."/>
            <person name="Parks D.H."/>
            <person name="Yamauchi T."/>
            <person name="Tyson G.W."/>
            <person name="Hugenholtz P."/>
        </authorList>
    </citation>
    <scope>NUCLEOTIDE SEQUENCE [LARGE SCALE GENOMIC DNA]</scope>
</reference>
<accession>A0A081BLM4</accession>
<dbReference type="Gene3D" id="3.40.190.10">
    <property type="entry name" value="Periplasmic binding protein-like II"/>
    <property type="match status" value="2"/>
</dbReference>
<name>A0A081BLM4_9BACT</name>
<evidence type="ECO:0000256" key="1">
    <source>
        <dbReference type="SAM" id="SignalP"/>
    </source>
</evidence>
<proteinExistence type="predicted"/>
<dbReference type="SUPFAM" id="SSF53850">
    <property type="entry name" value="Periplasmic binding protein-like II"/>
    <property type="match status" value="1"/>
</dbReference>
<dbReference type="PANTHER" id="PTHR43649">
    <property type="entry name" value="ARABINOSE-BINDING PROTEIN-RELATED"/>
    <property type="match status" value="1"/>
</dbReference>
<dbReference type="InterPro" id="IPR050490">
    <property type="entry name" value="Bact_solute-bd_prot1"/>
</dbReference>
<dbReference type="AlphaFoldDB" id="A0A081BLM4"/>
<dbReference type="EMBL" id="DF820457">
    <property type="protein sequence ID" value="GAK51290.1"/>
    <property type="molecule type" value="Genomic_DNA"/>
</dbReference>
<dbReference type="InterPro" id="IPR006059">
    <property type="entry name" value="SBP"/>
</dbReference>
<protein>
    <submittedName>
        <fullName evidence="2">Extracellular solute-binding protein family 1</fullName>
    </submittedName>
</protein>
<keyword evidence="3" id="KW-1185">Reference proteome</keyword>
<dbReference type="STRING" id="1499966.U14_02533"/>